<dbReference type="EMBL" id="UZAJ01018005">
    <property type="protein sequence ID" value="VDO80925.1"/>
    <property type="molecule type" value="Genomic_DNA"/>
</dbReference>
<sequence length="49" mass="5783">MSDSHVTISCIQLLVETLFRRGQVQACALKERYLFYQILDILLNKYYKG</sequence>
<evidence type="ECO:0000313" key="3">
    <source>
        <dbReference type="WBParaSite" id="OFLC_0001198901-mRNA-1"/>
    </source>
</evidence>
<dbReference type="STRING" id="387005.A0A183HWX7"/>
<reference evidence="1 2" key="2">
    <citation type="submission" date="2018-11" db="EMBL/GenBank/DDBJ databases">
        <authorList>
            <consortium name="Pathogen Informatics"/>
        </authorList>
    </citation>
    <scope>NUCLEOTIDE SEQUENCE [LARGE SCALE GENOMIC DNA]</scope>
</reference>
<keyword evidence="2" id="KW-1185">Reference proteome</keyword>
<gene>
    <name evidence="1" type="ORF">OFLC_LOCUS11987</name>
</gene>
<dbReference type="Proteomes" id="UP000267606">
    <property type="component" value="Unassembled WGS sequence"/>
</dbReference>
<dbReference type="WBParaSite" id="OFLC_0001198901-mRNA-1">
    <property type="protein sequence ID" value="OFLC_0001198901-mRNA-1"/>
    <property type="gene ID" value="OFLC_0001198901"/>
</dbReference>
<evidence type="ECO:0000313" key="1">
    <source>
        <dbReference type="EMBL" id="VDO80925.1"/>
    </source>
</evidence>
<evidence type="ECO:0000313" key="2">
    <source>
        <dbReference type="Proteomes" id="UP000267606"/>
    </source>
</evidence>
<protein>
    <submittedName>
        <fullName evidence="1 3">Uncharacterized protein</fullName>
    </submittedName>
</protein>
<proteinExistence type="predicted"/>
<organism evidence="3">
    <name type="scientific">Onchocerca flexuosa</name>
    <dbReference type="NCBI Taxonomy" id="387005"/>
    <lineage>
        <taxon>Eukaryota</taxon>
        <taxon>Metazoa</taxon>
        <taxon>Ecdysozoa</taxon>
        <taxon>Nematoda</taxon>
        <taxon>Chromadorea</taxon>
        <taxon>Rhabditida</taxon>
        <taxon>Spirurina</taxon>
        <taxon>Spiruromorpha</taxon>
        <taxon>Filarioidea</taxon>
        <taxon>Onchocercidae</taxon>
        <taxon>Onchocerca</taxon>
    </lineage>
</organism>
<accession>A0A183HWX7</accession>
<dbReference type="AlphaFoldDB" id="A0A183HWX7"/>
<reference evidence="3" key="1">
    <citation type="submission" date="2016-06" db="UniProtKB">
        <authorList>
            <consortium name="WormBaseParasite"/>
        </authorList>
    </citation>
    <scope>IDENTIFICATION</scope>
</reference>
<name>A0A183HWX7_9BILA</name>